<dbReference type="SUPFAM" id="SSF56601">
    <property type="entry name" value="beta-lactamase/transpeptidase-like"/>
    <property type="match status" value="1"/>
</dbReference>
<sequence length="340" mass="38663">MRFEDIVDNDFNGCISIVKNGNDIFQKSYGYADLPNKIPNSINTKFATASAGKAFVAVGILQLIEAGKLSFDDNIGNLLDFDLKGIDEKITVKQLLCHTSGIPDYFDESIMSEYDELWKDFPNYKIRKSSDLIPLFINKPMMYPPGEKFQYNNTSFVVLGLIIEKLTGQLFDEYLKENVFEPSGMYDTGYYELDRLPGNCANSYIYDEKREEYYTNIYSVDVKGTGAGGAFTTVLDINKFWLNLLSGKLISKEMLEQMLSVQSSSNSQYYGYGLWLNKVGDHTYTPYFQGCDPGVSFISSYDTATDICITAVSNFGCNVWKLRRNMTDFIKSEESYEKDR</sequence>
<evidence type="ECO:0000313" key="5">
    <source>
        <dbReference type="Proteomes" id="UP001057868"/>
    </source>
</evidence>
<keyword evidence="2" id="KW-0472">Membrane</keyword>
<name>A0A9W5Y0T6_9CLOT</name>
<evidence type="ECO:0000313" key="4">
    <source>
        <dbReference type="EMBL" id="GKU24469.1"/>
    </source>
</evidence>
<gene>
    <name evidence="4" type="ORF">CFOLD11_12950</name>
</gene>
<reference evidence="4" key="1">
    <citation type="journal article" date="2023" name="Int. J. Syst. Evol. Microbiol.">
        <title>&lt;i&gt;Clostridium folliculivorans&lt;/i&gt; sp. nov., isolated from soil samples of an organic paddy in Japan.</title>
        <authorList>
            <person name="Tazawa J."/>
            <person name="Kobayashi H."/>
            <person name="Tanizawa Y."/>
            <person name="Uchino A."/>
            <person name="Tanaka F."/>
            <person name="Urashima Y."/>
            <person name="Miura S."/>
            <person name="Sakamoto M."/>
            <person name="Ohkuma M."/>
            <person name="Tohno M."/>
        </authorList>
    </citation>
    <scope>NUCLEOTIDE SEQUENCE</scope>
    <source>
        <strain evidence="4">D1-1</strain>
    </source>
</reference>
<dbReference type="InterPro" id="IPR050491">
    <property type="entry name" value="AmpC-like"/>
</dbReference>
<dbReference type="GO" id="GO:0016787">
    <property type="term" value="F:hydrolase activity"/>
    <property type="evidence" value="ECO:0007669"/>
    <property type="project" value="UniProtKB-KW"/>
</dbReference>
<proteinExistence type="predicted"/>
<feature type="domain" description="Beta-lactamase-related" evidence="3">
    <location>
        <begin position="16"/>
        <end position="314"/>
    </location>
</feature>
<dbReference type="InterPro" id="IPR001466">
    <property type="entry name" value="Beta-lactam-related"/>
</dbReference>
<keyword evidence="5" id="KW-1185">Reference proteome</keyword>
<comment type="subcellular location">
    <subcellularLocation>
        <location evidence="1">Membrane</location>
    </subcellularLocation>
</comment>
<dbReference type="GO" id="GO:0016020">
    <property type="term" value="C:membrane"/>
    <property type="evidence" value="ECO:0007669"/>
    <property type="project" value="UniProtKB-SubCell"/>
</dbReference>
<dbReference type="InterPro" id="IPR012338">
    <property type="entry name" value="Beta-lactam/transpept-like"/>
</dbReference>
<comment type="caution">
    <text evidence="4">The sequence shown here is derived from an EMBL/GenBank/DDBJ whole genome shotgun (WGS) entry which is preliminary data.</text>
</comment>
<keyword evidence="4" id="KW-0378">Hydrolase</keyword>
<accession>A0A9W5Y0T6</accession>
<dbReference type="Pfam" id="PF00144">
    <property type="entry name" value="Beta-lactamase"/>
    <property type="match status" value="1"/>
</dbReference>
<evidence type="ECO:0000259" key="3">
    <source>
        <dbReference type="Pfam" id="PF00144"/>
    </source>
</evidence>
<evidence type="ECO:0000256" key="2">
    <source>
        <dbReference type="ARBA" id="ARBA00023136"/>
    </source>
</evidence>
<dbReference type="PANTHER" id="PTHR46825">
    <property type="entry name" value="D-ALANYL-D-ALANINE-CARBOXYPEPTIDASE/ENDOPEPTIDASE AMPH"/>
    <property type="match status" value="1"/>
</dbReference>
<dbReference type="Gene3D" id="3.40.710.10">
    <property type="entry name" value="DD-peptidase/beta-lactamase superfamily"/>
    <property type="match status" value="1"/>
</dbReference>
<dbReference type="RefSeq" id="WP_261851475.1">
    <property type="nucleotide sequence ID" value="NZ_BQXY01000001.1"/>
</dbReference>
<dbReference type="PANTHER" id="PTHR46825:SF11">
    <property type="entry name" value="PENICILLIN-BINDING PROTEIN 4"/>
    <property type="match status" value="1"/>
</dbReference>
<dbReference type="Proteomes" id="UP001057868">
    <property type="component" value="Unassembled WGS sequence"/>
</dbReference>
<organism evidence="4 5">
    <name type="scientific">Clostridium folliculivorans</name>
    <dbReference type="NCBI Taxonomy" id="2886038"/>
    <lineage>
        <taxon>Bacteria</taxon>
        <taxon>Bacillati</taxon>
        <taxon>Bacillota</taxon>
        <taxon>Clostridia</taxon>
        <taxon>Eubacteriales</taxon>
        <taxon>Clostridiaceae</taxon>
        <taxon>Clostridium</taxon>
    </lineage>
</organism>
<dbReference type="EMBL" id="BQXY01000001">
    <property type="protein sequence ID" value="GKU24469.1"/>
    <property type="molecule type" value="Genomic_DNA"/>
</dbReference>
<protein>
    <submittedName>
        <fullName evidence="4">Serine hydrolase</fullName>
    </submittedName>
</protein>
<dbReference type="AlphaFoldDB" id="A0A9W5Y0T6"/>
<evidence type="ECO:0000256" key="1">
    <source>
        <dbReference type="ARBA" id="ARBA00004370"/>
    </source>
</evidence>